<keyword evidence="1" id="KW-0472">Membrane</keyword>
<organism evidence="3 4">
    <name type="scientific">Orchesella dallaii</name>
    <dbReference type="NCBI Taxonomy" id="48710"/>
    <lineage>
        <taxon>Eukaryota</taxon>
        <taxon>Metazoa</taxon>
        <taxon>Ecdysozoa</taxon>
        <taxon>Arthropoda</taxon>
        <taxon>Hexapoda</taxon>
        <taxon>Collembola</taxon>
        <taxon>Entomobryomorpha</taxon>
        <taxon>Entomobryoidea</taxon>
        <taxon>Orchesellidae</taxon>
        <taxon>Orchesellinae</taxon>
        <taxon>Orchesella</taxon>
    </lineage>
</organism>
<keyword evidence="4" id="KW-1185">Reference proteome</keyword>
<keyword evidence="1" id="KW-0812">Transmembrane</keyword>
<sequence>MALQISILWFGLIFPTCLGKVRYPYNLEINREYSIPEHADLFKAQVNLDNLLTLSSNCLTHLINYRGLDIHTHHPVVISRYGLVKLSFIQFNIIRNSTRLKRLQQTRTFQTEYVPPYNQSITWCNLHWRENECREDIPHLDLTTKIKPWNCEYHIYLLPPEPTESPLFFKWISESDKYGLRIPGSYRRFWSNYARDIRSEDETPKPLYNINARWRYEILVTDADDLGSIYKPWPLSLGRNPDRFGVTNIYSTVNRNLFVVKAAESPLSRVILTDIYIVCRHCSQCDPLMLHRIGKTRNLTRITESITKLNENTDNLVISMHAVGGGWFHASDTQNWEFPSSRFGSSKDFHGHLHAMRSLEDLRYDLELRFLRDIVLNATMFPALLRCKGQYGLDMGFDAKYGCWCSHNQERYPMILILALGPYEANTEVKIHRQQLVFVSCGRPENSSPLEFRSLVNIFDGLTWLLIVLTWLILPTISTAVLAMDEVKSGSCIEKMRSLLNQILTKQYWVVQNPLDCLFMFYISLVEQGNPICNPKLERYFSLKFAILPALLMAIVLSNAYKNENITRLTLPRVAMPYEEFQQLVNDKFTILTRAVYMNGVTKVSSRARISFGLGGLLWTKLFENGTRFEKQHSSYQFKSELYYFSEVEQQSLAVGELSTLTDNGNMEKFSNFSKYLINHTQLHPKWFEMIYMEEHRANYEEILGCNKSALLLPHLEANQLYHQMKAANIENVYMGKSSLLWHTYGIRFLQWTLPKIVRRGKSLAESGVLDWVEKVITYLAVLRAQHGSKIHKGSFKGSDMNGNIIVVFLPWVLGVIMAIVVFIIVDKPYKLLKIRVPTCFSLCKHSSSIRRQNFELKTERRPTSSID</sequence>
<keyword evidence="2" id="KW-0732">Signal</keyword>
<accession>A0ABP1S6W4</accession>
<protein>
    <submittedName>
        <fullName evidence="3">Uncharacterized protein</fullName>
    </submittedName>
</protein>
<reference evidence="3 4" key="1">
    <citation type="submission" date="2024-08" db="EMBL/GenBank/DDBJ databases">
        <authorList>
            <person name="Cucini C."/>
            <person name="Frati F."/>
        </authorList>
    </citation>
    <scope>NUCLEOTIDE SEQUENCE [LARGE SCALE GENOMIC DNA]</scope>
</reference>
<proteinExistence type="predicted"/>
<keyword evidence="1" id="KW-1133">Transmembrane helix</keyword>
<dbReference type="Proteomes" id="UP001642540">
    <property type="component" value="Unassembled WGS sequence"/>
</dbReference>
<evidence type="ECO:0000256" key="1">
    <source>
        <dbReference type="SAM" id="Phobius"/>
    </source>
</evidence>
<gene>
    <name evidence="3" type="ORF">ODALV1_LOCUS30503</name>
</gene>
<dbReference type="EMBL" id="CAXLJM020000164">
    <property type="protein sequence ID" value="CAL8145473.1"/>
    <property type="molecule type" value="Genomic_DNA"/>
</dbReference>
<feature type="chain" id="PRO_5046381089" evidence="2">
    <location>
        <begin position="20"/>
        <end position="868"/>
    </location>
</feature>
<name>A0ABP1S6W4_9HEXA</name>
<evidence type="ECO:0000313" key="4">
    <source>
        <dbReference type="Proteomes" id="UP001642540"/>
    </source>
</evidence>
<feature type="transmembrane region" description="Helical" evidence="1">
    <location>
        <begin position="805"/>
        <end position="826"/>
    </location>
</feature>
<evidence type="ECO:0000313" key="3">
    <source>
        <dbReference type="EMBL" id="CAL8145473.1"/>
    </source>
</evidence>
<comment type="caution">
    <text evidence="3">The sequence shown here is derived from an EMBL/GenBank/DDBJ whole genome shotgun (WGS) entry which is preliminary data.</text>
</comment>
<evidence type="ECO:0000256" key="2">
    <source>
        <dbReference type="SAM" id="SignalP"/>
    </source>
</evidence>
<feature type="signal peptide" evidence="2">
    <location>
        <begin position="1"/>
        <end position="19"/>
    </location>
</feature>